<dbReference type="EMBL" id="CP036267">
    <property type="protein sequence ID" value="QDT35194.1"/>
    <property type="molecule type" value="Genomic_DNA"/>
</dbReference>
<dbReference type="Gene3D" id="3.40.50.1820">
    <property type="entry name" value="alpha/beta hydrolase"/>
    <property type="match status" value="1"/>
</dbReference>
<reference evidence="2 3" key="1">
    <citation type="submission" date="2019-02" db="EMBL/GenBank/DDBJ databases">
        <title>Deep-cultivation of Planctomycetes and their phenomic and genomic characterization uncovers novel biology.</title>
        <authorList>
            <person name="Wiegand S."/>
            <person name="Jogler M."/>
            <person name="Boedeker C."/>
            <person name="Pinto D."/>
            <person name="Vollmers J."/>
            <person name="Rivas-Marin E."/>
            <person name="Kohn T."/>
            <person name="Peeters S.H."/>
            <person name="Heuer A."/>
            <person name="Rast P."/>
            <person name="Oberbeckmann S."/>
            <person name="Bunk B."/>
            <person name="Jeske O."/>
            <person name="Meyerdierks A."/>
            <person name="Storesund J.E."/>
            <person name="Kallscheuer N."/>
            <person name="Luecker S."/>
            <person name="Lage O.M."/>
            <person name="Pohl T."/>
            <person name="Merkel B.J."/>
            <person name="Hornburger P."/>
            <person name="Mueller R.-W."/>
            <person name="Bruemmer F."/>
            <person name="Labrenz M."/>
            <person name="Spormann A.M."/>
            <person name="Op den Camp H."/>
            <person name="Overmann J."/>
            <person name="Amann R."/>
            <person name="Jetten M.S.M."/>
            <person name="Mascher T."/>
            <person name="Medema M.H."/>
            <person name="Devos D.P."/>
            <person name="Kaster A.-K."/>
            <person name="Ovreas L."/>
            <person name="Rohde M."/>
            <person name="Galperin M.Y."/>
            <person name="Jogler C."/>
        </authorList>
    </citation>
    <scope>NUCLEOTIDE SEQUENCE [LARGE SCALE GENOMIC DNA]</scope>
    <source>
        <strain evidence="2 3">Mal48</strain>
    </source>
</reference>
<evidence type="ECO:0000313" key="2">
    <source>
        <dbReference type="EMBL" id="QDT35194.1"/>
    </source>
</evidence>
<gene>
    <name evidence="2" type="ORF">Mal48_44700</name>
</gene>
<sequence precursor="true">MKLKSLNRYLLSFSLIFVLGATSLAEKPAAEVPNEIFQFMEKSEPDFGWKELQVKKTDHGTVHFLELTSQRWQNIVWKHALVIYEPAEVVHNNHMLLFVTGGRIGGAPRDKELEMGIALANRCRARVATLHQVPNQPLLGDHVEDDLITETWLKYLKTEDPSWPLLFPMVKSAVKAMDALQEFAKENGNPQIDGFVITGASKRGWTSWLTPVVDERIVATAPIVIDVLNFTVQMQNQKDTWGKYSDQIADYTSKGLVHESGNPETPQEERLWKMMDPYTYRERLKLPKLLVVGTNDPYWVVDAMKHYWFDLVGQKYCLQVPNAGHGLDGGREHALTTIAVYFQHVVSNTPLPKIEWSFEKTNGNDLVVNVKSDQKTTSIQLWQATSKDKDFRPSEWTSSPISRNEGQLVIPEKGHVATFVEFRFKAFGIPYSLTSLVHVE</sequence>
<dbReference type="RefSeq" id="WP_145204352.1">
    <property type="nucleotide sequence ID" value="NZ_CP036267.1"/>
</dbReference>
<feature type="chain" id="PRO_5021905729" evidence="1">
    <location>
        <begin position="26"/>
        <end position="440"/>
    </location>
</feature>
<dbReference type="PANTHER" id="PTHR31497:SF0">
    <property type="entry name" value="AUTOCRINE PROLIFERATION REPRESSOR PROTEIN A"/>
    <property type="match status" value="1"/>
</dbReference>
<accession>A0A517QUB5</accession>
<keyword evidence="1" id="KW-0732">Signal</keyword>
<dbReference type="InterPro" id="IPR009199">
    <property type="entry name" value="PhoPQ-act_pathogen-rel_PqaA"/>
</dbReference>
<feature type="signal peptide" evidence="1">
    <location>
        <begin position="1"/>
        <end position="25"/>
    </location>
</feature>
<evidence type="ECO:0000256" key="1">
    <source>
        <dbReference type="SAM" id="SignalP"/>
    </source>
</evidence>
<evidence type="ECO:0000313" key="3">
    <source>
        <dbReference type="Proteomes" id="UP000315724"/>
    </source>
</evidence>
<protein>
    <submittedName>
        <fullName evidence="2">PhoPQ-activated pathogenicity-related protein</fullName>
    </submittedName>
</protein>
<dbReference type="KEGG" id="tpol:Mal48_44700"/>
<dbReference type="Pfam" id="PF10142">
    <property type="entry name" value="PhoPQ_related"/>
    <property type="match status" value="1"/>
</dbReference>
<name>A0A517QUB5_9PLAN</name>
<dbReference type="OrthoDB" id="8950502at2"/>
<dbReference type="AlphaFoldDB" id="A0A517QUB5"/>
<organism evidence="2 3">
    <name type="scientific">Thalassoglobus polymorphus</name>
    <dbReference type="NCBI Taxonomy" id="2527994"/>
    <lineage>
        <taxon>Bacteria</taxon>
        <taxon>Pseudomonadati</taxon>
        <taxon>Planctomycetota</taxon>
        <taxon>Planctomycetia</taxon>
        <taxon>Planctomycetales</taxon>
        <taxon>Planctomycetaceae</taxon>
        <taxon>Thalassoglobus</taxon>
    </lineage>
</organism>
<dbReference type="PIRSF" id="PIRSF014728">
    <property type="entry name" value="PqaA"/>
    <property type="match status" value="1"/>
</dbReference>
<dbReference type="SUPFAM" id="SSF53474">
    <property type="entry name" value="alpha/beta-Hydrolases"/>
    <property type="match status" value="1"/>
</dbReference>
<dbReference type="InterPro" id="IPR029058">
    <property type="entry name" value="AB_hydrolase_fold"/>
</dbReference>
<proteinExistence type="predicted"/>
<dbReference type="PANTHER" id="PTHR31497">
    <property type="entry name" value="AUTOCRINE PROLIFERATION REPRESSOR PROTEIN A"/>
    <property type="match status" value="1"/>
</dbReference>
<keyword evidence="3" id="KW-1185">Reference proteome</keyword>
<dbReference type="Proteomes" id="UP000315724">
    <property type="component" value="Chromosome"/>
</dbReference>